<dbReference type="InterPro" id="IPR013324">
    <property type="entry name" value="RNA_pol_sigma_r3/r4-like"/>
</dbReference>
<accession>A0A0F9GSH0</accession>
<dbReference type="Gene3D" id="1.10.10.60">
    <property type="entry name" value="Homeodomain-like"/>
    <property type="match status" value="1"/>
</dbReference>
<comment type="caution">
    <text evidence="2">The sequence shown here is derived from an EMBL/GenBank/DDBJ whole genome shotgun (WGS) entry which is preliminary data.</text>
</comment>
<sequence>MLLNENEWCQAMMGSDSKKTFKEYLYDCYKSGDSVKEIAKVINKSTSTVYRYIQEIHDKIRYPEMRNEIKVVLISKDFLKYVNELSFRDICLLCRNFGLFGYTRKERTNSILKYFFSYSILGVFPEHLSRAIVKRAYKKKAKETHPDLNKQYNKTGTEFIAVKNAYNYIMEQVA</sequence>
<feature type="domain" description="J" evidence="1">
    <location>
        <begin position="116"/>
        <end position="174"/>
    </location>
</feature>
<dbReference type="CDD" id="cd06257">
    <property type="entry name" value="DnaJ"/>
    <property type="match status" value="1"/>
</dbReference>
<proteinExistence type="predicted"/>
<dbReference type="InterPro" id="IPR036869">
    <property type="entry name" value="J_dom_sf"/>
</dbReference>
<dbReference type="Pfam" id="PF00226">
    <property type="entry name" value="DnaJ"/>
    <property type="match status" value="1"/>
</dbReference>
<protein>
    <recommendedName>
        <fullName evidence="1">J domain-containing protein</fullName>
    </recommendedName>
</protein>
<dbReference type="SUPFAM" id="SSF46565">
    <property type="entry name" value="Chaperone J-domain"/>
    <property type="match status" value="1"/>
</dbReference>
<reference evidence="2" key="1">
    <citation type="journal article" date="2015" name="Nature">
        <title>Complex archaea that bridge the gap between prokaryotes and eukaryotes.</title>
        <authorList>
            <person name="Spang A."/>
            <person name="Saw J.H."/>
            <person name="Jorgensen S.L."/>
            <person name="Zaremba-Niedzwiedzka K."/>
            <person name="Martijn J."/>
            <person name="Lind A.E."/>
            <person name="van Eijk R."/>
            <person name="Schleper C."/>
            <person name="Guy L."/>
            <person name="Ettema T.J."/>
        </authorList>
    </citation>
    <scope>NUCLEOTIDE SEQUENCE</scope>
</reference>
<name>A0A0F9GSH0_9ZZZZ</name>
<evidence type="ECO:0000313" key="2">
    <source>
        <dbReference type="EMBL" id="KKL66082.1"/>
    </source>
</evidence>
<dbReference type="EMBL" id="LAZR01027318">
    <property type="protein sequence ID" value="KKL66082.1"/>
    <property type="molecule type" value="Genomic_DNA"/>
</dbReference>
<dbReference type="InterPro" id="IPR001623">
    <property type="entry name" value="DnaJ_domain"/>
</dbReference>
<dbReference type="Gene3D" id="1.10.287.110">
    <property type="entry name" value="DnaJ domain"/>
    <property type="match status" value="1"/>
</dbReference>
<dbReference type="SUPFAM" id="SSF88659">
    <property type="entry name" value="Sigma3 and sigma4 domains of RNA polymerase sigma factors"/>
    <property type="match status" value="1"/>
</dbReference>
<gene>
    <name evidence="2" type="ORF">LCGC14_2148560</name>
</gene>
<dbReference type="PROSITE" id="PS50076">
    <property type="entry name" value="DNAJ_2"/>
    <property type="match status" value="1"/>
</dbReference>
<organism evidence="2">
    <name type="scientific">marine sediment metagenome</name>
    <dbReference type="NCBI Taxonomy" id="412755"/>
    <lineage>
        <taxon>unclassified sequences</taxon>
        <taxon>metagenomes</taxon>
        <taxon>ecological metagenomes</taxon>
    </lineage>
</organism>
<evidence type="ECO:0000259" key="1">
    <source>
        <dbReference type="PROSITE" id="PS50076"/>
    </source>
</evidence>
<dbReference type="AlphaFoldDB" id="A0A0F9GSH0"/>